<dbReference type="AlphaFoldDB" id="A0A179IES0"/>
<keyword evidence="6" id="KW-0521">NADP</keyword>
<keyword evidence="11" id="KW-1185">Reference proteome</keyword>
<dbReference type="GO" id="GO:0016491">
    <property type="term" value="F:oxidoreductase activity"/>
    <property type="evidence" value="ECO:0007669"/>
    <property type="project" value="UniProtKB-KW"/>
</dbReference>
<dbReference type="InterPro" id="IPR029039">
    <property type="entry name" value="Flavoprotein-like_sf"/>
</dbReference>
<dbReference type="Pfam" id="PF00667">
    <property type="entry name" value="FAD_binding_1"/>
    <property type="match status" value="1"/>
</dbReference>
<dbReference type="InterPro" id="IPR008254">
    <property type="entry name" value="Flavodoxin/NO_synth"/>
</dbReference>
<dbReference type="OrthoDB" id="1856718at2759"/>
<protein>
    <recommendedName>
        <fullName evidence="12">Flavodoxin-like domain-containing protein</fullName>
    </recommendedName>
</protein>
<sequence>MRRLVAVRVSRRHRLQTRFFTNVVRLPPAWKLFEDTADDNRLSSARWDSRPCSRTLHLKAVPTVPQLRALTGLLRDAVAQRTLGKMAAAQPRSVLVLYGSETGNAQEIAEDLGRNCQRLHFQSTVEEMNAVALVRSGPLKPALLHNELVIFVISTTGQGDMPHNSSLLWKRLLQRRLPADCLAQVQYTCFGLGDSTYLKYVSDAVPTSFTRLARVVNMEHRFNWAARKLIRRLDQLGASTFFDTFEADEQFPDGIDGSFARWSESLSKHLLEKYPLPDGLEPIPQDVILPPRWSLEPALRDIETGENGISSPHSSSTNEPPVDLLPVLGGWTATVAANKRTTPDSHWQDVRLVSFDVPPRPEAAPGSDGDTAAEMLRCQPGDCLTIYPKNFPEDVQRLIALMGWDDIADSPLDLSKCDSLPRGLHAPLKTTLRSLLLNNIDITAIPRRSFLKSMSFFSTDVYHQERLLEFNMPEYIDEYFDYATRARRTIIEVLEEFTSVRLPVARLFDIFPLIRGRDFSIASGGDQLYPGGGPPAVSAAQDPAASSPPTTRVDLLIALVRYQTVLRKPRQGLCSRYIADMPVGAQLTVTKKDAQSPIHGAANAQRPLIAMATGTGIAP</sequence>
<comment type="caution">
    <text evidence="10">The sequence shown here is derived from an EMBL/GenBank/DDBJ whole genome shotgun (WGS) entry which is preliminary data.</text>
</comment>
<evidence type="ECO:0000256" key="1">
    <source>
        <dbReference type="ARBA" id="ARBA00001917"/>
    </source>
</evidence>
<dbReference type="SUPFAM" id="SSF63380">
    <property type="entry name" value="Riboflavin synthase domain-like"/>
    <property type="match status" value="1"/>
</dbReference>
<keyword evidence="5" id="KW-0274">FAD</keyword>
<evidence type="ECO:0000259" key="8">
    <source>
        <dbReference type="PROSITE" id="PS50902"/>
    </source>
</evidence>
<evidence type="ECO:0000256" key="4">
    <source>
        <dbReference type="ARBA" id="ARBA00022643"/>
    </source>
</evidence>
<feature type="domain" description="FAD-binding FR-type" evidence="9">
    <location>
        <begin position="328"/>
        <end position="608"/>
    </location>
</feature>
<dbReference type="Pfam" id="PF00258">
    <property type="entry name" value="Flavodoxin_1"/>
    <property type="match status" value="1"/>
</dbReference>
<evidence type="ECO:0000313" key="10">
    <source>
        <dbReference type="EMBL" id="OAR01126.1"/>
    </source>
</evidence>
<dbReference type="PANTHER" id="PTHR19384:SF10">
    <property type="entry name" value="NADPH-DEPENDENT DIFLAVIN OXIDOREDUCTASE 1"/>
    <property type="match status" value="1"/>
</dbReference>
<evidence type="ECO:0000256" key="6">
    <source>
        <dbReference type="ARBA" id="ARBA00022857"/>
    </source>
</evidence>
<dbReference type="InterPro" id="IPR001709">
    <property type="entry name" value="Flavoprot_Pyr_Nucl_cyt_Rdtase"/>
</dbReference>
<organism evidence="10 11">
    <name type="scientific">Cordyceps confragosa</name>
    <name type="common">Lecanicillium lecanii</name>
    <dbReference type="NCBI Taxonomy" id="2714763"/>
    <lineage>
        <taxon>Eukaryota</taxon>
        <taxon>Fungi</taxon>
        <taxon>Dikarya</taxon>
        <taxon>Ascomycota</taxon>
        <taxon>Pezizomycotina</taxon>
        <taxon>Sordariomycetes</taxon>
        <taxon>Hypocreomycetidae</taxon>
        <taxon>Hypocreales</taxon>
        <taxon>Cordycipitaceae</taxon>
        <taxon>Akanthomyces</taxon>
    </lineage>
</organism>
<gene>
    <name evidence="10" type="ORF">LLEC1_04459</name>
</gene>
<proteinExistence type="predicted"/>
<dbReference type="PROSITE" id="PS51384">
    <property type="entry name" value="FAD_FR"/>
    <property type="match status" value="1"/>
</dbReference>
<feature type="domain" description="Flavodoxin-like" evidence="8">
    <location>
        <begin position="94"/>
        <end position="267"/>
    </location>
</feature>
<dbReference type="InterPro" id="IPR017938">
    <property type="entry name" value="Riboflavin_synthase-like_b-brl"/>
</dbReference>
<dbReference type="SUPFAM" id="SSF52218">
    <property type="entry name" value="Flavoproteins"/>
    <property type="match status" value="1"/>
</dbReference>
<evidence type="ECO:0008006" key="12">
    <source>
        <dbReference type="Google" id="ProtNLM"/>
    </source>
</evidence>
<dbReference type="Proteomes" id="UP000243081">
    <property type="component" value="Unassembled WGS sequence"/>
</dbReference>
<keyword evidence="4" id="KW-0288">FMN</keyword>
<name>A0A179IES0_CORDF</name>
<feature type="non-terminal residue" evidence="10">
    <location>
        <position position="619"/>
    </location>
</feature>
<dbReference type="GO" id="GO:0010181">
    <property type="term" value="F:FMN binding"/>
    <property type="evidence" value="ECO:0007669"/>
    <property type="project" value="InterPro"/>
</dbReference>
<dbReference type="EMBL" id="LUKN01001363">
    <property type="protein sequence ID" value="OAR01126.1"/>
    <property type="molecule type" value="Genomic_DNA"/>
</dbReference>
<keyword evidence="7" id="KW-0560">Oxidoreductase</keyword>
<dbReference type="InterPro" id="IPR003097">
    <property type="entry name" value="CysJ-like_FAD-binding"/>
</dbReference>
<keyword evidence="3" id="KW-0285">Flavoprotein</keyword>
<dbReference type="InterPro" id="IPR001094">
    <property type="entry name" value="Flavdoxin-like"/>
</dbReference>
<dbReference type="OMA" id="DSIMGLH"/>
<dbReference type="PROSITE" id="PS50902">
    <property type="entry name" value="FLAVODOXIN_LIKE"/>
    <property type="match status" value="1"/>
</dbReference>
<comment type="cofactor">
    <cofactor evidence="2">
        <name>FAD</name>
        <dbReference type="ChEBI" id="CHEBI:57692"/>
    </cofactor>
</comment>
<dbReference type="InterPro" id="IPR023173">
    <property type="entry name" value="NADPH_Cyt_P450_Rdtase_alpha"/>
</dbReference>
<dbReference type="InterPro" id="IPR017927">
    <property type="entry name" value="FAD-bd_FR_type"/>
</dbReference>
<dbReference type="Gene3D" id="3.40.50.360">
    <property type="match status" value="1"/>
</dbReference>
<evidence type="ECO:0000256" key="3">
    <source>
        <dbReference type="ARBA" id="ARBA00022630"/>
    </source>
</evidence>
<evidence type="ECO:0000256" key="2">
    <source>
        <dbReference type="ARBA" id="ARBA00001974"/>
    </source>
</evidence>
<comment type="cofactor">
    <cofactor evidence="1">
        <name>FMN</name>
        <dbReference type="ChEBI" id="CHEBI:58210"/>
    </cofactor>
</comment>
<evidence type="ECO:0000313" key="11">
    <source>
        <dbReference type="Proteomes" id="UP000243081"/>
    </source>
</evidence>
<dbReference type="GO" id="GO:0005829">
    <property type="term" value="C:cytosol"/>
    <property type="evidence" value="ECO:0007669"/>
    <property type="project" value="TreeGrafter"/>
</dbReference>
<evidence type="ECO:0000256" key="5">
    <source>
        <dbReference type="ARBA" id="ARBA00022827"/>
    </source>
</evidence>
<dbReference type="PANTHER" id="PTHR19384">
    <property type="entry name" value="NITRIC OXIDE SYNTHASE-RELATED"/>
    <property type="match status" value="1"/>
</dbReference>
<dbReference type="GO" id="GO:0050660">
    <property type="term" value="F:flavin adenine dinucleotide binding"/>
    <property type="evidence" value="ECO:0007669"/>
    <property type="project" value="TreeGrafter"/>
</dbReference>
<dbReference type="PRINTS" id="PR00371">
    <property type="entry name" value="FPNCR"/>
</dbReference>
<reference evidence="10 11" key="1">
    <citation type="submission" date="2016-03" db="EMBL/GenBank/DDBJ databases">
        <title>Fine-scale spatial genetic structure of a fungal parasite of coffee scale insects.</title>
        <authorList>
            <person name="Jackson D."/>
            <person name="Zemenick K.A."/>
            <person name="Malloure B."/>
            <person name="Quandt C.A."/>
            <person name="James T.Y."/>
        </authorList>
    </citation>
    <scope>NUCLEOTIDE SEQUENCE [LARGE SCALE GENOMIC DNA]</scope>
    <source>
        <strain evidence="10 11">UM487</strain>
    </source>
</reference>
<evidence type="ECO:0000256" key="7">
    <source>
        <dbReference type="ARBA" id="ARBA00023002"/>
    </source>
</evidence>
<dbReference type="Gene3D" id="2.40.30.10">
    <property type="entry name" value="Translation factors"/>
    <property type="match status" value="1"/>
</dbReference>
<dbReference type="Gene3D" id="1.20.990.10">
    <property type="entry name" value="NADPH-cytochrome p450 Reductase, Chain A, domain 3"/>
    <property type="match status" value="1"/>
</dbReference>
<accession>A0A179IES0</accession>
<evidence type="ECO:0000259" key="9">
    <source>
        <dbReference type="PROSITE" id="PS51384"/>
    </source>
</evidence>
<dbReference type="PRINTS" id="PR00369">
    <property type="entry name" value="FLAVODOXIN"/>
</dbReference>